<feature type="signal peptide" evidence="1">
    <location>
        <begin position="1"/>
        <end position="25"/>
    </location>
</feature>
<dbReference type="EMBL" id="LNIX01000011">
    <property type="protein sequence ID" value="OXA48657.1"/>
    <property type="molecule type" value="Genomic_DNA"/>
</dbReference>
<evidence type="ECO:0000256" key="1">
    <source>
        <dbReference type="SAM" id="SignalP"/>
    </source>
</evidence>
<gene>
    <name evidence="2" type="ORF">Fcan01_16527</name>
</gene>
<keyword evidence="1" id="KW-0732">Signal</keyword>
<dbReference type="AlphaFoldDB" id="A0A226DVE9"/>
<protein>
    <submittedName>
        <fullName evidence="2">Uncharacterized protein</fullName>
    </submittedName>
</protein>
<feature type="chain" id="PRO_5012895108" evidence="1">
    <location>
        <begin position="26"/>
        <end position="174"/>
    </location>
</feature>
<evidence type="ECO:0000313" key="3">
    <source>
        <dbReference type="Proteomes" id="UP000198287"/>
    </source>
</evidence>
<name>A0A226DVE9_FOLCA</name>
<dbReference type="OrthoDB" id="6381640at2759"/>
<reference evidence="2 3" key="1">
    <citation type="submission" date="2015-12" db="EMBL/GenBank/DDBJ databases">
        <title>The genome of Folsomia candida.</title>
        <authorList>
            <person name="Faddeeva A."/>
            <person name="Derks M.F."/>
            <person name="Anvar Y."/>
            <person name="Smit S."/>
            <person name="Van Straalen N."/>
            <person name="Roelofs D."/>
        </authorList>
    </citation>
    <scope>NUCLEOTIDE SEQUENCE [LARGE SCALE GENOMIC DNA]</scope>
    <source>
        <strain evidence="2 3">VU population</strain>
        <tissue evidence="2">Whole body</tissue>
    </source>
</reference>
<keyword evidence="3" id="KW-1185">Reference proteome</keyword>
<evidence type="ECO:0000313" key="2">
    <source>
        <dbReference type="EMBL" id="OXA48657.1"/>
    </source>
</evidence>
<dbReference type="Proteomes" id="UP000198287">
    <property type="component" value="Unassembled WGS sequence"/>
</dbReference>
<comment type="caution">
    <text evidence="2">The sequence shown here is derived from an EMBL/GenBank/DDBJ whole genome shotgun (WGS) entry which is preliminary data.</text>
</comment>
<accession>A0A226DVE9</accession>
<organism evidence="2 3">
    <name type="scientific">Folsomia candida</name>
    <name type="common">Springtail</name>
    <dbReference type="NCBI Taxonomy" id="158441"/>
    <lineage>
        <taxon>Eukaryota</taxon>
        <taxon>Metazoa</taxon>
        <taxon>Ecdysozoa</taxon>
        <taxon>Arthropoda</taxon>
        <taxon>Hexapoda</taxon>
        <taxon>Collembola</taxon>
        <taxon>Entomobryomorpha</taxon>
        <taxon>Isotomoidea</taxon>
        <taxon>Isotomidae</taxon>
        <taxon>Proisotominae</taxon>
        <taxon>Folsomia</taxon>
    </lineage>
</organism>
<sequence>MEAKTFLLIAFYAAITLFRTCLANGQDLVAPSDGEEIYFEVMGFITQYNELGHHVNQFLDGIGDECRHIWTTYNNRWTATRLGDPLQIEREIQLYGKSFFQDVPYKVKGSIPSIIPPLKVRSFYFSGNYSWGLFTGPKFTGDTICFLPRIEGREWGITAFSMFVFPVKSVEEGC</sequence>
<proteinExistence type="predicted"/>